<dbReference type="EMBL" id="AEXL02000053">
    <property type="protein sequence ID" value="EIJ66523.1"/>
    <property type="molecule type" value="Genomic_DNA"/>
</dbReference>
<feature type="domain" description="CARD" evidence="2">
    <location>
        <begin position="121"/>
        <end position="204"/>
    </location>
</feature>
<dbReference type="InterPro" id="IPR001315">
    <property type="entry name" value="CARD"/>
</dbReference>
<keyword evidence="4" id="KW-1185">Reference proteome</keyword>
<dbReference type="AlphaFoldDB" id="I3D480"/>
<dbReference type="RefSeq" id="WP_008297983.1">
    <property type="nucleotide sequence ID" value="NZ_AEXL02000053.1"/>
</dbReference>
<dbReference type="Proteomes" id="UP000003423">
    <property type="component" value="Unassembled WGS sequence"/>
</dbReference>
<organism evidence="3 4">
    <name type="scientific">Candidatus Nitrosopumilus salarius BD31</name>
    <dbReference type="NCBI Taxonomy" id="859350"/>
    <lineage>
        <taxon>Archaea</taxon>
        <taxon>Nitrososphaerota</taxon>
        <taxon>Nitrososphaeria</taxon>
        <taxon>Nitrosopumilales</taxon>
        <taxon>Nitrosopumilaceae</taxon>
        <taxon>Nitrosopumilus</taxon>
    </lineage>
</organism>
<feature type="region of interest" description="Disordered" evidence="1">
    <location>
        <begin position="27"/>
        <end position="61"/>
    </location>
</feature>
<evidence type="ECO:0000313" key="4">
    <source>
        <dbReference type="Proteomes" id="UP000003423"/>
    </source>
</evidence>
<sequence>MKTKSGLFAILSILLLSSIGVLTIDTAFAQDSEDKNEKSNDREEDKSQKNEEKRLENEKRIEEKRAELKDKKLENEKRIEEKLQETEEKRLEKEKMREEKRKELEEKRLENEKRIEEKRKELEKKREELESDREKLKEKLSERTEKYEEKLKEIKEKYQNQIDKLSEKNLQSLQKFEEVKEKIEEKSEKIKERLDAKAEKLDTRTQKILEKIDDGDYMGKKIGSSKTTDTYELVFNSITASAISDKSQTSSMTGKMTFTTFDSSKSNLKLELESCSISVDEIPYACGFGKARTVSSGDSGAKDSLVIIAFLEDNLAEEVHSTLKIFVDSDIPINQIEQSEVSILGPQSKLSHLWFLDGSATLTKITSSDETSEDITDDVPQGNDISVTLEEEIGLTTP</sequence>
<dbReference type="PATRIC" id="fig|859350.6.peg.475"/>
<dbReference type="OrthoDB" id="12347at2157"/>
<evidence type="ECO:0000256" key="1">
    <source>
        <dbReference type="SAM" id="MobiDB-lite"/>
    </source>
</evidence>
<feature type="region of interest" description="Disordered" evidence="1">
    <location>
        <begin position="120"/>
        <end position="142"/>
    </location>
</feature>
<protein>
    <recommendedName>
        <fullName evidence="2">CARD domain-containing protein</fullName>
    </recommendedName>
</protein>
<gene>
    <name evidence="3" type="ORF">BD31_I1243</name>
</gene>
<evidence type="ECO:0000259" key="2">
    <source>
        <dbReference type="PROSITE" id="PS50209"/>
    </source>
</evidence>
<feature type="compositionally biased region" description="Basic and acidic residues" evidence="1">
    <location>
        <begin position="32"/>
        <end position="61"/>
    </location>
</feature>
<reference evidence="3 4" key="1">
    <citation type="journal article" date="2012" name="J. Bacteriol.">
        <title>Genome sequence of "Candidatus Nitrosopumilus salaria" BD31, an ammonia-oxidizing archaeon from the San Francisco Bay estuary.</title>
        <authorList>
            <person name="Mosier A.C."/>
            <person name="Allen E.E."/>
            <person name="Kim M."/>
            <person name="Ferriera S."/>
            <person name="Francis C.A."/>
        </authorList>
    </citation>
    <scope>NUCLEOTIDE SEQUENCE [LARGE SCALE GENOMIC DNA]</scope>
    <source>
        <strain evidence="3 4">BD31</strain>
    </source>
</reference>
<proteinExistence type="predicted"/>
<comment type="caution">
    <text evidence="3">The sequence shown here is derived from an EMBL/GenBank/DDBJ whole genome shotgun (WGS) entry which is preliminary data.</text>
</comment>
<dbReference type="PROSITE" id="PS50209">
    <property type="entry name" value="CARD"/>
    <property type="match status" value="1"/>
</dbReference>
<name>I3D480_9ARCH</name>
<feature type="region of interest" description="Disordered" evidence="1">
    <location>
        <begin position="75"/>
        <end position="108"/>
    </location>
</feature>
<evidence type="ECO:0000313" key="3">
    <source>
        <dbReference type="EMBL" id="EIJ66523.1"/>
    </source>
</evidence>
<accession>I3D480</accession>